<protein>
    <submittedName>
        <fullName evidence="1">Uncharacterized protein</fullName>
    </submittedName>
</protein>
<evidence type="ECO:0000313" key="1">
    <source>
        <dbReference type="EMBL" id="GFT28384.1"/>
    </source>
</evidence>
<sequence length="101" mass="11139">MNVLQDNGFHNTVREICPSDEPHSGRPHALSDEALPVPIEEGRSLTCDELANQFIVFDKTVRLQQHLLGKAVGSSQATTSDNLYVVAFSPQYSIHIQSSAY</sequence>
<proteinExistence type="predicted"/>
<gene>
    <name evidence="1" type="ORF">NPIL_157031</name>
</gene>
<dbReference type="AlphaFoldDB" id="A0A8X6NQ07"/>
<name>A0A8X6NQ07_NEPPI</name>
<keyword evidence="2" id="KW-1185">Reference proteome</keyword>
<reference evidence="1" key="1">
    <citation type="submission" date="2020-08" db="EMBL/GenBank/DDBJ databases">
        <title>Multicomponent nature underlies the extraordinary mechanical properties of spider dragline silk.</title>
        <authorList>
            <person name="Kono N."/>
            <person name="Nakamura H."/>
            <person name="Mori M."/>
            <person name="Yoshida Y."/>
            <person name="Ohtoshi R."/>
            <person name="Malay A.D."/>
            <person name="Moran D.A.P."/>
            <person name="Tomita M."/>
            <person name="Numata K."/>
            <person name="Arakawa K."/>
        </authorList>
    </citation>
    <scope>NUCLEOTIDE SEQUENCE</scope>
</reference>
<evidence type="ECO:0000313" key="2">
    <source>
        <dbReference type="Proteomes" id="UP000887013"/>
    </source>
</evidence>
<organism evidence="1 2">
    <name type="scientific">Nephila pilipes</name>
    <name type="common">Giant wood spider</name>
    <name type="synonym">Nephila maculata</name>
    <dbReference type="NCBI Taxonomy" id="299642"/>
    <lineage>
        <taxon>Eukaryota</taxon>
        <taxon>Metazoa</taxon>
        <taxon>Ecdysozoa</taxon>
        <taxon>Arthropoda</taxon>
        <taxon>Chelicerata</taxon>
        <taxon>Arachnida</taxon>
        <taxon>Araneae</taxon>
        <taxon>Araneomorphae</taxon>
        <taxon>Entelegynae</taxon>
        <taxon>Araneoidea</taxon>
        <taxon>Nephilidae</taxon>
        <taxon>Nephila</taxon>
    </lineage>
</organism>
<dbReference type="Proteomes" id="UP000887013">
    <property type="component" value="Unassembled WGS sequence"/>
</dbReference>
<dbReference type="EMBL" id="BMAW01107245">
    <property type="protein sequence ID" value="GFT28384.1"/>
    <property type="molecule type" value="Genomic_DNA"/>
</dbReference>
<accession>A0A8X6NQ07</accession>
<comment type="caution">
    <text evidence="1">The sequence shown here is derived from an EMBL/GenBank/DDBJ whole genome shotgun (WGS) entry which is preliminary data.</text>
</comment>